<evidence type="ECO:0000256" key="2">
    <source>
        <dbReference type="SAM" id="MobiDB-lite"/>
    </source>
</evidence>
<feature type="domain" description="Tandem CCCH zinc finger" evidence="4">
    <location>
        <begin position="382"/>
        <end position="431"/>
    </location>
</feature>
<proteinExistence type="predicted"/>
<reference evidence="6" key="1">
    <citation type="journal article" date="2017" name="Genome Biol.">
        <title>Comparative genomics reveals high biological diversity and specific adaptations in the industrially and medically important fungal genus Aspergillus.</title>
        <authorList>
            <person name="de Vries R.P."/>
            <person name="Riley R."/>
            <person name="Wiebenga A."/>
            <person name="Aguilar-Osorio G."/>
            <person name="Amillis S."/>
            <person name="Uchima C.A."/>
            <person name="Anderluh G."/>
            <person name="Asadollahi M."/>
            <person name="Askin M."/>
            <person name="Barry K."/>
            <person name="Battaglia E."/>
            <person name="Bayram O."/>
            <person name="Benocci T."/>
            <person name="Braus-Stromeyer S.A."/>
            <person name="Caldana C."/>
            <person name="Canovas D."/>
            <person name="Cerqueira G.C."/>
            <person name="Chen F."/>
            <person name="Chen W."/>
            <person name="Choi C."/>
            <person name="Clum A."/>
            <person name="Dos Santos R.A."/>
            <person name="Damasio A.R."/>
            <person name="Diallinas G."/>
            <person name="Emri T."/>
            <person name="Fekete E."/>
            <person name="Flipphi M."/>
            <person name="Freyberg S."/>
            <person name="Gallo A."/>
            <person name="Gournas C."/>
            <person name="Habgood R."/>
            <person name="Hainaut M."/>
            <person name="Harispe M.L."/>
            <person name="Henrissat B."/>
            <person name="Hilden K.S."/>
            <person name="Hope R."/>
            <person name="Hossain A."/>
            <person name="Karabika E."/>
            <person name="Karaffa L."/>
            <person name="Karanyi Z."/>
            <person name="Krasevec N."/>
            <person name="Kuo A."/>
            <person name="Kusch H."/>
            <person name="LaButti K."/>
            <person name="Lagendijk E.L."/>
            <person name="Lapidus A."/>
            <person name="Levasseur A."/>
            <person name="Lindquist E."/>
            <person name="Lipzen A."/>
            <person name="Logrieco A.F."/>
            <person name="MacCabe A."/>
            <person name="Maekelae M.R."/>
            <person name="Malavazi I."/>
            <person name="Melin P."/>
            <person name="Meyer V."/>
            <person name="Mielnichuk N."/>
            <person name="Miskei M."/>
            <person name="Molnar A.P."/>
            <person name="Mule G."/>
            <person name="Ngan C.Y."/>
            <person name="Orejas M."/>
            <person name="Orosz E."/>
            <person name="Ouedraogo J.P."/>
            <person name="Overkamp K.M."/>
            <person name="Park H.-S."/>
            <person name="Perrone G."/>
            <person name="Piumi F."/>
            <person name="Punt P.J."/>
            <person name="Ram A.F."/>
            <person name="Ramon A."/>
            <person name="Rauscher S."/>
            <person name="Record E."/>
            <person name="Riano-Pachon D.M."/>
            <person name="Robert V."/>
            <person name="Roehrig J."/>
            <person name="Ruller R."/>
            <person name="Salamov A."/>
            <person name="Salih N.S."/>
            <person name="Samson R.A."/>
            <person name="Sandor E."/>
            <person name="Sanguinetti M."/>
            <person name="Schuetze T."/>
            <person name="Sepcic K."/>
            <person name="Shelest E."/>
            <person name="Sherlock G."/>
            <person name="Sophianopoulou V."/>
            <person name="Squina F.M."/>
            <person name="Sun H."/>
            <person name="Susca A."/>
            <person name="Todd R.B."/>
            <person name="Tsang A."/>
            <person name="Unkles S.E."/>
            <person name="van de Wiele N."/>
            <person name="van Rossen-Uffink D."/>
            <person name="Oliveira J.V."/>
            <person name="Vesth T.C."/>
            <person name="Visser J."/>
            <person name="Yu J.-H."/>
            <person name="Zhou M."/>
            <person name="Andersen M.R."/>
            <person name="Archer D.B."/>
            <person name="Baker S.E."/>
            <person name="Benoit I."/>
            <person name="Brakhage A.A."/>
            <person name="Braus G.H."/>
            <person name="Fischer R."/>
            <person name="Frisvad J.C."/>
            <person name="Goldman G.H."/>
            <person name="Houbraken J."/>
            <person name="Oakley B."/>
            <person name="Pocsi I."/>
            <person name="Scazzocchio C."/>
            <person name="Seiboth B."/>
            <person name="vanKuyk P.A."/>
            <person name="Wortman J."/>
            <person name="Dyer P.S."/>
            <person name="Grigoriev I.V."/>
        </authorList>
    </citation>
    <scope>NUCLEOTIDE SEQUENCE [LARGE SCALE GENOMIC DNA]</scope>
    <source>
        <strain evidence="6">CBS 593.65</strain>
    </source>
</reference>
<name>A0A1L9T7P2_9EURO</name>
<keyword evidence="6" id="KW-1185">Reference proteome</keyword>
<protein>
    <recommendedName>
        <fullName evidence="7">C3H1-type domain-containing protein</fullName>
    </recommendedName>
</protein>
<organism evidence="5 6">
    <name type="scientific">Aspergillus sydowii CBS 593.65</name>
    <dbReference type="NCBI Taxonomy" id="1036612"/>
    <lineage>
        <taxon>Eukaryota</taxon>
        <taxon>Fungi</taxon>
        <taxon>Dikarya</taxon>
        <taxon>Ascomycota</taxon>
        <taxon>Pezizomycotina</taxon>
        <taxon>Eurotiomycetes</taxon>
        <taxon>Eurotiomycetidae</taxon>
        <taxon>Eurotiales</taxon>
        <taxon>Aspergillaceae</taxon>
        <taxon>Aspergillus</taxon>
        <taxon>Aspergillus subgen. Nidulantes</taxon>
    </lineage>
</organism>
<dbReference type="Pfam" id="PF25540">
    <property type="entry name" value="DUF7923"/>
    <property type="match status" value="1"/>
</dbReference>
<evidence type="ECO:0000313" key="6">
    <source>
        <dbReference type="Proteomes" id="UP000184356"/>
    </source>
</evidence>
<feature type="compositionally biased region" description="Polar residues" evidence="2">
    <location>
        <begin position="270"/>
        <end position="282"/>
    </location>
</feature>
<feature type="coiled-coil region" evidence="1">
    <location>
        <begin position="26"/>
        <end position="74"/>
    </location>
</feature>
<dbReference type="Proteomes" id="UP000184356">
    <property type="component" value="Unassembled WGS sequence"/>
</dbReference>
<dbReference type="STRING" id="1036612.A0A1L9T7P2"/>
<evidence type="ECO:0000256" key="1">
    <source>
        <dbReference type="SAM" id="Coils"/>
    </source>
</evidence>
<feature type="domain" description="DUF7923" evidence="3">
    <location>
        <begin position="77"/>
        <end position="256"/>
    </location>
</feature>
<evidence type="ECO:0000313" key="5">
    <source>
        <dbReference type="EMBL" id="OJJ55449.1"/>
    </source>
</evidence>
<dbReference type="InterPro" id="IPR057654">
    <property type="entry name" value="Znf-CCCH_tandem"/>
</dbReference>
<dbReference type="RefSeq" id="XP_040699255.1">
    <property type="nucleotide sequence ID" value="XM_040843536.1"/>
</dbReference>
<dbReference type="GeneID" id="63759609"/>
<dbReference type="VEuPathDB" id="FungiDB:ASPSYDRAFT_183522"/>
<sequence>MRPNIQAISGRYQELRAVEDGKDKIIEDLLADIKQLDSDFEKAKDDYDDLKRVAASLREDNKKHQDKIDAMKREQGKLSFASVIVDGDGMNFLESLVQDGKVGGDKAARRLIEASDDHVQNTEPAAPSNTCYKIRVYANVAGLTKAYRADKLLADDQDLTSFIQGFNKAHPLCDFVDVGDGKECSDVKIRALLERDHADVHCNRILFCASADNGYAPVLRQYRDSDKISLVEGPPFAREMKELASDFQTTSFPRLFMSRKLNETRRVPSGSPSTAQVTSIIPTGSPKPNYASAAARPAPILQFPIPLAKDRQESLTSLKLSLCVNDLDQRVDLPLKVSSKQSVASLKARKLCNMHHILRSCPYDSCNHDHNFAPSRQEVIDLMFIARSSPCFEGPACRDVTCISGHRCAFGASCSNKQECRFDSGMHDVRTVGVKTIEEYQIS</sequence>
<dbReference type="AlphaFoldDB" id="A0A1L9T7P2"/>
<evidence type="ECO:0008006" key="7">
    <source>
        <dbReference type="Google" id="ProtNLM"/>
    </source>
</evidence>
<dbReference type="OrthoDB" id="2270193at2759"/>
<dbReference type="PANTHER" id="PTHR37543">
    <property type="entry name" value="CCCH ZINC FINGER DNA BINDING PROTEIN (AFU_ORTHOLOGUE AFUA_5G12760)"/>
    <property type="match status" value="1"/>
</dbReference>
<dbReference type="InterPro" id="IPR057683">
    <property type="entry name" value="DUF7923"/>
</dbReference>
<keyword evidence="1" id="KW-0175">Coiled coil</keyword>
<dbReference type="PANTHER" id="PTHR37543:SF1">
    <property type="entry name" value="CCCH ZINC FINGER DNA BINDING PROTEIN (AFU_ORTHOLOGUE AFUA_5G12760)"/>
    <property type="match status" value="1"/>
</dbReference>
<feature type="region of interest" description="Disordered" evidence="2">
    <location>
        <begin position="263"/>
        <end position="283"/>
    </location>
</feature>
<evidence type="ECO:0000259" key="4">
    <source>
        <dbReference type="Pfam" id="PF25543"/>
    </source>
</evidence>
<dbReference type="Pfam" id="PF25543">
    <property type="entry name" value="zf-CCCH_tandem"/>
    <property type="match status" value="1"/>
</dbReference>
<gene>
    <name evidence="5" type="ORF">ASPSYDRAFT_183522</name>
</gene>
<dbReference type="EMBL" id="KV878592">
    <property type="protein sequence ID" value="OJJ55449.1"/>
    <property type="molecule type" value="Genomic_DNA"/>
</dbReference>
<accession>A0A1L9T7P2</accession>
<evidence type="ECO:0000259" key="3">
    <source>
        <dbReference type="Pfam" id="PF25540"/>
    </source>
</evidence>